<dbReference type="RefSeq" id="WP_267274393.1">
    <property type="nucleotide sequence ID" value="NZ_CP107525.1"/>
</dbReference>
<dbReference type="Gene3D" id="1.10.1760.20">
    <property type="match status" value="1"/>
</dbReference>
<gene>
    <name evidence="2" type="ORF">OIE46_01660</name>
</gene>
<name>A0AAX3F1B3_MYCSY</name>
<sequence>MKTKNKNIIFEIALASIFLSLGIMMNYLSSFVKFPIAPFLSFHFLLIVSFVCLYTLGYKWSITILLLYFLIVPLIWSQNDLAISYLGNLIVLLSNFFFIGIYILFYHLFIKFFKSKFNSNNLNLENLTKSEIAELNLKRLHKNEFYSFFSAAIISIIISTFLLSTLNTFLFNVLYFKLFRTLDTFTLSELVSKYDVSFKAFFLGMNNYYGGSYTLYIIFNLINYSINLVPITILFSLEVKIKLFSRVRKQKEKNRY</sequence>
<proteinExistence type="predicted"/>
<feature type="transmembrane region" description="Helical" evidence="1">
    <location>
        <begin position="145"/>
        <end position="170"/>
    </location>
</feature>
<feature type="transmembrane region" description="Helical" evidence="1">
    <location>
        <begin position="213"/>
        <end position="239"/>
    </location>
</feature>
<dbReference type="EMBL" id="CP107525">
    <property type="protein sequence ID" value="UZW64757.1"/>
    <property type="molecule type" value="Genomic_DNA"/>
</dbReference>
<organism evidence="2 3">
    <name type="scientific">Mycoplasmopsis synoviae</name>
    <name type="common">Mycoplasma synoviae</name>
    <dbReference type="NCBI Taxonomy" id="2109"/>
    <lineage>
        <taxon>Bacteria</taxon>
        <taxon>Bacillati</taxon>
        <taxon>Mycoplasmatota</taxon>
        <taxon>Mycoplasmoidales</taxon>
        <taxon>Metamycoplasmataceae</taxon>
        <taxon>Mycoplasmopsis</taxon>
    </lineage>
</organism>
<evidence type="ECO:0008006" key="4">
    <source>
        <dbReference type="Google" id="ProtNLM"/>
    </source>
</evidence>
<accession>A0AAX3F1B3</accession>
<evidence type="ECO:0000313" key="2">
    <source>
        <dbReference type="EMBL" id="UZW64757.1"/>
    </source>
</evidence>
<keyword evidence="1" id="KW-0812">Transmembrane</keyword>
<reference evidence="2" key="1">
    <citation type="submission" date="2022-10" db="EMBL/GenBank/DDBJ databases">
        <authorList>
            <person name="Wei X."/>
        </authorList>
    </citation>
    <scope>NUCLEOTIDE SEQUENCE</scope>
    <source>
        <strain evidence="2">SD2</strain>
    </source>
</reference>
<feature type="transmembrane region" description="Helical" evidence="1">
    <location>
        <begin position="7"/>
        <end position="28"/>
    </location>
</feature>
<protein>
    <recommendedName>
        <fullName evidence="4">Membrane integrated oxidoreductase</fullName>
    </recommendedName>
</protein>
<dbReference type="AlphaFoldDB" id="A0AAX3F1B3"/>
<feature type="transmembrane region" description="Helical" evidence="1">
    <location>
        <begin position="60"/>
        <end position="76"/>
    </location>
</feature>
<keyword evidence="1" id="KW-1133">Transmembrane helix</keyword>
<dbReference type="Proteomes" id="UP001164481">
    <property type="component" value="Chromosome"/>
</dbReference>
<dbReference type="NCBIfam" id="NF046054">
    <property type="entry name" value="memb_MPN527"/>
    <property type="match status" value="1"/>
</dbReference>
<keyword evidence="1" id="KW-0472">Membrane</keyword>
<feature type="transmembrane region" description="Helical" evidence="1">
    <location>
        <begin position="34"/>
        <end position="53"/>
    </location>
</feature>
<evidence type="ECO:0000313" key="3">
    <source>
        <dbReference type="Proteomes" id="UP001164481"/>
    </source>
</evidence>
<reference evidence="2" key="2">
    <citation type="submission" date="2022-11" db="EMBL/GenBank/DDBJ databases">
        <title>complete genomes of mycoplasma synoviae ZX313 strain and SD2 strain.</title>
        <authorList>
            <person name="Zhong Q."/>
        </authorList>
    </citation>
    <scope>NUCLEOTIDE SEQUENCE</scope>
    <source>
        <strain evidence="2">SD2</strain>
    </source>
</reference>
<feature type="transmembrane region" description="Helical" evidence="1">
    <location>
        <begin position="82"/>
        <end position="109"/>
    </location>
</feature>
<evidence type="ECO:0000256" key="1">
    <source>
        <dbReference type="SAM" id="Phobius"/>
    </source>
</evidence>